<keyword evidence="6 18" id="KW-0808">Transferase</keyword>
<dbReference type="InterPro" id="IPR038135">
    <property type="entry name" value="Methylthiotransferase_N_sf"/>
</dbReference>
<proteinExistence type="inferred from homology"/>
<dbReference type="PROSITE" id="PS51449">
    <property type="entry name" value="MTTASE_N"/>
    <property type="match status" value="1"/>
</dbReference>
<evidence type="ECO:0000256" key="1">
    <source>
        <dbReference type="ARBA" id="ARBA00001966"/>
    </source>
</evidence>
<dbReference type="InterPro" id="IPR006467">
    <property type="entry name" value="MiaB-like_bact"/>
</dbReference>
<dbReference type="EC" id="2.8.4.5" evidence="3"/>
<comment type="catalytic activity">
    <reaction evidence="13">
        <text>N(6)-L-threonylcarbamoyladenosine(37) in tRNA + (sulfur carrier)-SH + AH2 + 2 S-adenosyl-L-methionine = 2-methylsulfanyl-N(6)-L-threonylcarbamoyladenosine(37) in tRNA + (sulfur carrier)-H + 5'-deoxyadenosine + L-methionine + A + S-adenosyl-L-homocysteine + 2 H(+)</text>
        <dbReference type="Rhea" id="RHEA:37075"/>
        <dbReference type="Rhea" id="RHEA-COMP:10163"/>
        <dbReference type="Rhea" id="RHEA-COMP:11092"/>
        <dbReference type="Rhea" id="RHEA-COMP:14737"/>
        <dbReference type="Rhea" id="RHEA-COMP:14739"/>
        <dbReference type="ChEBI" id="CHEBI:13193"/>
        <dbReference type="ChEBI" id="CHEBI:15378"/>
        <dbReference type="ChEBI" id="CHEBI:17319"/>
        <dbReference type="ChEBI" id="CHEBI:17499"/>
        <dbReference type="ChEBI" id="CHEBI:29917"/>
        <dbReference type="ChEBI" id="CHEBI:57844"/>
        <dbReference type="ChEBI" id="CHEBI:57856"/>
        <dbReference type="ChEBI" id="CHEBI:59789"/>
        <dbReference type="ChEBI" id="CHEBI:64428"/>
        <dbReference type="ChEBI" id="CHEBI:74418"/>
        <dbReference type="ChEBI" id="CHEBI:74420"/>
        <dbReference type="EC" id="2.8.4.5"/>
    </reaction>
</comment>
<dbReference type="PROSITE" id="PS01278">
    <property type="entry name" value="MTTASE_RADICAL"/>
    <property type="match status" value="1"/>
</dbReference>
<evidence type="ECO:0000256" key="5">
    <source>
        <dbReference type="ARBA" id="ARBA00022490"/>
    </source>
</evidence>
<name>A0A0E4GBT9_9FIRM</name>
<feature type="domain" description="Radical SAM core" evidence="17">
    <location>
        <begin position="141"/>
        <end position="371"/>
    </location>
</feature>
<dbReference type="InterPro" id="IPR013848">
    <property type="entry name" value="Methylthiotransferase_N"/>
</dbReference>
<dbReference type="PANTHER" id="PTHR11918:SF45">
    <property type="entry name" value="THREONYLCARBAMOYLADENOSINE TRNA METHYLTHIOTRANSFERASE"/>
    <property type="match status" value="1"/>
</dbReference>
<keyword evidence="11" id="KW-0411">Iron-sulfur</keyword>
<evidence type="ECO:0000256" key="6">
    <source>
        <dbReference type="ARBA" id="ARBA00022679"/>
    </source>
</evidence>
<dbReference type="InterPro" id="IPR007197">
    <property type="entry name" value="rSAM"/>
</dbReference>
<organism evidence="18 19">
    <name type="scientific">Syntrophomonas zehnderi OL-4</name>
    <dbReference type="NCBI Taxonomy" id="690567"/>
    <lineage>
        <taxon>Bacteria</taxon>
        <taxon>Bacillati</taxon>
        <taxon>Bacillota</taxon>
        <taxon>Clostridia</taxon>
        <taxon>Eubacteriales</taxon>
        <taxon>Syntrophomonadaceae</taxon>
        <taxon>Syntrophomonas</taxon>
    </lineage>
</organism>
<comment type="cofactor">
    <cofactor evidence="1">
        <name>[4Fe-4S] cluster</name>
        <dbReference type="ChEBI" id="CHEBI:49883"/>
    </cofactor>
</comment>
<dbReference type="InterPro" id="IPR023404">
    <property type="entry name" value="rSAM_horseshoe"/>
</dbReference>
<dbReference type="SFLD" id="SFLDS00029">
    <property type="entry name" value="Radical_SAM"/>
    <property type="match status" value="1"/>
</dbReference>
<dbReference type="RefSeq" id="WP_046499306.1">
    <property type="nucleotide sequence ID" value="NZ_CGIH01000040.1"/>
</dbReference>
<keyword evidence="8" id="KW-0819">tRNA processing</keyword>
<evidence type="ECO:0000256" key="11">
    <source>
        <dbReference type="ARBA" id="ARBA00023014"/>
    </source>
</evidence>
<dbReference type="InterPro" id="IPR006638">
    <property type="entry name" value="Elp3/MiaA/NifB-like_rSAM"/>
</dbReference>
<evidence type="ECO:0000256" key="8">
    <source>
        <dbReference type="ARBA" id="ARBA00022694"/>
    </source>
</evidence>
<dbReference type="NCBIfam" id="TIGR00089">
    <property type="entry name" value="MiaB/RimO family radical SAM methylthiotransferase"/>
    <property type="match status" value="1"/>
</dbReference>
<dbReference type="InterPro" id="IPR005839">
    <property type="entry name" value="Methylthiotransferase"/>
</dbReference>
<dbReference type="InterPro" id="IPR058240">
    <property type="entry name" value="rSAM_sf"/>
</dbReference>
<dbReference type="InterPro" id="IPR020612">
    <property type="entry name" value="Methylthiotransferase_CS"/>
</dbReference>
<keyword evidence="19" id="KW-1185">Reference proteome</keyword>
<comment type="similarity">
    <text evidence="14">Belongs to the methylthiotransferase family. MtaB subfamily.</text>
</comment>
<dbReference type="Gene3D" id="3.40.50.12160">
    <property type="entry name" value="Methylthiotransferase, N-terminal domain"/>
    <property type="match status" value="1"/>
</dbReference>
<keyword evidence="9" id="KW-0479">Metal-binding</keyword>
<keyword evidence="4" id="KW-0004">4Fe-4S</keyword>
<evidence type="ECO:0000259" key="16">
    <source>
        <dbReference type="PROSITE" id="PS51449"/>
    </source>
</evidence>
<dbReference type="SMART" id="SM00729">
    <property type="entry name" value="Elp3"/>
    <property type="match status" value="1"/>
</dbReference>
<evidence type="ECO:0000256" key="15">
    <source>
        <dbReference type="ARBA" id="ARBA00069898"/>
    </source>
</evidence>
<keyword evidence="10" id="KW-0408">Iron</keyword>
<dbReference type="GO" id="GO:0051539">
    <property type="term" value="F:4 iron, 4 sulfur cluster binding"/>
    <property type="evidence" value="ECO:0007669"/>
    <property type="project" value="UniProtKB-KW"/>
</dbReference>
<evidence type="ECO:0000256" key="4">
    <source>
        <dbReference type="ARBA" id="ARBA00022485"/>
    </source>
</evidence>
<comment type="function">
    <text evidence="2">Catalyzes the methylthiolation of N6-threonylcarbamoyladenosine (t(6)A), leading to the formation of 2-methylthio-N6-threonylcarbamoyladenosine (ms(2)t(6)A) at position 37 in tRNAs that read codons beginning with adenine.</text>
</comment>
<evidence type="ECO:0000256" key="10">
    <source>
        <dbReference type="ARBA" id="ARBA00023004"/>
    </source>
</evidence>
<evidence type="ECO:0000256" key="9">
    <source>
        <dbReference type="ARBA" id="ARBA00022723"/>
    </source>
</evidence>
<keyword evidence="5" id="KW-0963">Cytoplasm</keyword>
<evidence type="ECO:0000256" key="3">
    <source>
        <dbReference type="ARBA" id="ARBA00013273"/>
    </source>
</evidence>
<evidence type="ECO:0000256" key="14">
    <source>
        <dbReference type="ARBA" id="ARBA00061574"/>
    </source>
</evidence>
<accession>A0A0E4GBT9</accession>
<dbReference type="GO" id="GO:0046872">
    <property type="term" value="F:metal ion binding"/>
    <property type="evidence" value="ECO:0007669"/>
    <property type="project" value="UniProtKB-KW"/>
</dbReference>
<evidence type="ECO:0000256" key="13">
    <source>
        <dbReference type="ARBA" id="ARBA00051661"/>
    </source>
</evidence>
<dbReference type="Proteomes" id="UP000045545">
    <property type="component" value="Unassembled WGS sequence"/>
</dbReference>
<evidence type="ECO:0000313" key="19">
    <source>
        <dbReference type="Proteomes" id="UP000045545"/>
    </source>
</evidence>
<sequence>MKKLAFHTLGCKVNQVETEQIKEEFSDRGYQIVDFDEPADIYIINTCTVTHVSDRKSRAMIRRAIRRNPAAVIVATGCVAQVDAGQLASIEGIDLVVGNNDKENLVAIVEDFLAREHTGVEVKVESIGQEDKPRAILYQHMHERARAFVKIQDGCQSFCTYCIVPYARGPVRSKQPEDVLREITHLVDLGYREIVLTGIHTGFYGVDLNDWNLHRLLTAILEQVRGQYRIRLSSLEPLELEDRLLELIADDRRICRHLHIPLQSGSNNILKKMGRRYDSSYYLDLIQRAASKIPGVALAADVMVGFPSETQDDFAATYDLIEQSPLADLHVFKYSRRAGTRAAEMKEQVDEHEKQRRSELLIELARKKQLEFVKQCRGQSFDLLVEQKIGIDKYTGITDNYIEIVLPSTQDIRGQLCEIILTDTNQHGNFGQLCIEHN</sequence>
<dbReference type="PROSITE" id="PS51918">
    <property type="entry name" value="RADICAL_SAM"/>
    <property type="match status" value="1"/>
</dbReference>
<dbReference type="AlphaFoldDB" id="A0A0E4GBT9"/>
<dbReference type="SFLD" id="SFLDG01082">
    <property type="entry name" value="B12-binding_domain_containing"/>
    <property type="match status" value="1"/>
</dbReference>
<evidence type="ECO:0000256" key="2">
    <source>
        <dbReference type="ARBA" id="ARBA00002399"/>
    </source>
</evidence>
<evidence type="ECO:0000259" key="17">
    <source>
        <dbReference type="PROSITE" id="PS51918"/>
    </source>
</evidence>
<dbReference type="EMBL" id="CGIH01000040">
    <property type="protein sequence ID" value="CFX99134.1"/>
    <property type="molecule type" value="Genomic_DNA"/>
</dbReference>
<dbReference type="GO" id="GO:0035598">
    <property type="term" value="F:tRNA (N(6)-L-threonylcarbamoyladenosine(37)-C(2))-methylthiotransferase activity"/>
    <property type="evidence" value="ECO:0007669"/>
    <property type="project" value="UniProtKB-EC"/>
</dbReference>
<dbReference type="FunFam" id="3.40.50.12160:FF:000004">
    <property type="entry name" value="Threonylcarbamoyladenosine tRNA methylthiotransferase MtaB"/>
    <property type="match status" value="1"/>
</dbReference>
<keyword evidence="7" id="KW-0949">S-adenosyl-L-methionine</keyword>
<dbReference type="Pfam" id="PF00919">
    <property type="entry name" value="UPF0004"/>
    <property type="match status" value="1"/>
</dbReference>
<dbReference type="Pfam" id="PF04055">
    <property type="entry name" value="Radical_SAM"/>
    <property type="match status" value="1"/>
</dbReference>
<dbReference type="FunFam" id="3.80.30.20:FF:000001">
    <property type="entry name" value="tRNA-2-methylthio-N(6)-dimethylallyladenosine synthase 2"/>
    <property type="match status" value="1"/>
</dbReference>
<dbReference type="NCBIfam" id="TIGR01579">
    <property type="entry name" value="MiaB-like-C"/>
    <property type="match status" value="1"/>
</dbReference>
<evidence type="ECO:0000256" key="12">
    <source>
        <dbReference type="ARBA" id="ARBA00031213"/>
    </source>
</evidence>
<dbReference type="Gene3D" id="3.80.30.20">
    <property type="entry name" value="tm_1862 like domain"/>
    <property type="match status" value="1"/>
</dbReference>
<dbReference type="OrthoDB" id="9805215at2"/>
<evidence type="ECO:0000313" key="18">
    <source>
        <dbReference type="EMBL" id="CFX99134.1"/>
    </source>
</evidence>
<protein>
    <recommendedName>
        <fullName evidence="15">Threonylcarbamoyladenosine tRNA methylthiotransferase MtaB</fullName>
        <ecNumber evidence="3">2.8.4.5</ecNumber>
    </recommendedName>
    <alternativeName>
        <fullName evidence="12">tRNA-t(6)A37 methylthiotransferase</fullName>
    </alternativeName>
</protein>
<feature type="domain" description="MTTase N-terminal" evidence="16">
    <location>
        <begin position="2"/>
        <end position="114"/>
    </location>
</feature>
<gene>
    <name evidence="18" type="ORF">2403</name>
</gene>
<dbReference type="SUPFAM" id="SSF102114">
    <property type="entry name" value="Radical SAM enzymes"/>
    <property type="match status" value="1"/>
</dbReference>
<reference evidence="18 19" key="1">
    <citation type="submission" date="2015-03" db="EMBL/GenBank/DDBJ databases">
        <authorList>
            <person name="Murphy D."/>
        </authorList>
    </citation>
    <scope>NUCLEOTIDE SEQUENCE [LARGE SCALE GENOMIC DNA]</scope>
    <source>
        <strain evidence="18 19">OL-4</strain>
    </source>
</reference>
<evidence type="ECO:0000256" key="7">
    <source>
        <dbReference type="ARBA" id="ARBA00022691"/>
    </source>
</evidence>
<dbReference type="SFLD" id="SFLDG01061">
    <property type="entry name" value="methylthiotransferase"/>
    <property type="match status" value="1"/>
</dbReference>
<dbReference type="STRING" id="690567.2403"/>
<dbReference type="CDD" id="cd01335">
    <property type="entry name" value="Radical_SAM"/>
    <property type="match status" value="1"/>
</dbReference>
<dbReference type="PANTHER" id="PTHR11918">
    <property type="entry name" value="RADICAL SAM PROTEINS"/>
    <property type="match status" value="1"/>
</dbReference>